<evidence type="ECO:0000313" key="2">
    <source>
        <dbReference type="EMBL" id="MDX8050401.1"/>
    </source>
</evidence>
<name>A0ABU4TRE3_9PSEU</name>
<protein>
    <submittedName>
        <fullName evidence="2">Uncharacterized protein</fullName>
    </submittedName>
</protein>
<reference evidence="2 3" key="2">
    <citation type="submission" date="2023-11" db="EMBL/GenBank/DDBJ databases">
        <authorList>
            <person name="Lara A.C."/>
            <person name="Chronakova A."/>
        </authorList>
    </citation>
    <scope>NUCLEOTIDE SEQUENCE [LARGE SCALE GENOMIC DNA]</scope>
    <source>
        <strain evidence="2 3">BCCO 10_0798</strain>
    </source>
</reference>
<gene>
    <name evidence="2" type="ORF">SK571_13500</name>
</gene>
<keyword evidence="3" id="KW-1185">Reference proteome</keyword>
<proteinExistence type="predicted"/>
<sequence length="158" mass="17943">MIITYRPSEGDEQRWEFDPAKVLDDAAEDIEYHYRGTYDEWHVGILQGQTRARRVLLWHLQREIHPTLAFADLPRFERGAFEVELNRAELLQMRKQSETAAIAPADKERALMWIDMELAKHPEPEGVASQGKASPSGATTTPSKSPSTSTSRRPSSKP</sequence>
<organism evidence="2 3">
    <name type="scientific">Lentzea kristufekii</name>
    <dbReference type="NCBI Taxonomy" id="3095430"/>
    <lineage>
        <taxon>Bacteria</taxon>
        <taxon>Bacillati</taxon>
        <taxon>Actinomycetota</taxon>
        <taxon>Actinomycetes</taxon>
        <taxon>Pseudonocardiales</taxon>
        <taxon>Pseudonocardiaceae</taxon>
        <taxon>Lentzea</taxon>
    </lineage>
</organism>
<dbReference type="RefSeq" id="WP_319984374.1">
    <property type="nucleotide sequence ID" value="NZ_JAXAVV010000005.1"/>
</dbReference>
<dbReference type="EMBL" id="JAXAVV010000005">
    <property type="protein sequence ID" value="MDX8050401.1"/>
    <property type="molecule type" value="Genomic_DNA"/>
</dbReference>
<feature type="region of interest" description="Disordered" evidence="1">
    <location>
        <begin position="121"/>
        <end position="158"/>
    </location>
</feature>
<evidence type="ECO:0000256" key="1">
    <source>
        <dbReference type="SAM" id="MobiDB-lite"/>
    </source>
</evidence>
<accession>A0ABU4TRE3</accession>
<dbReference type="Proteomes" id="UP001271792">
    <property type="component" value="Unassembled WGS sequence"/>
</dbReference>
<evidence type="ECO:0000313" key="3">
    <source>
        <dbReference type="Proteomes" id="UP001271792"/>
    </source>
</evidence>
<feature type="compositionally biased region" description="Low complexity" evidence="1">
    <location>
        <begin position="133"/>
        <end position="158"/>
    </location>
</feature>
<comment type="caution">
    <text evidence="2">The sequence shown here is derived from an EMBL/GenBank/DDBJ whole genome shotgun (WGS) entry which is preliminary data.</text>
</comment>
<reference evidence="2 3" key="1">
    <citation type="submission" date="2023-11" db="EMBL/GenBank/DDBJ databases">
        <title>Lentzea sokolovensis, sp. nov., Lentzea kristufkii, sp. nov., and Lentzea miocenensis, sp. nov., rare actinobacteria from Sokolov Coal Basin, Miocene lacustrine sediment, Czech Republic.</title>
        <authorList>
            <person name="Lara A."/>
            <person name="Kotroba L."/>
            <person name="Nouioui I."/>
            <person name="Neumann-Schaal M."/>
            <person name="Mast Y."/>
            <person name="Chronakova A."/>
        </authorList>
    </citation>
    <scope>NUCLEOTIDE SEQUENCE [LARGE SCALE GENOMIC DNA]</scope>
    <source>
        <strain evidence="2 3">BCCO 10_0798</strain>
    </source>
</reference>